<comment type="subcellular location">
    <subcellularLocation>
        <location evidence="1">Secreted</location>
    </subcellularLocation>
</comment>
<dbReference type="Proteomes" id="UP000472260">
    <property type="component" value="Unassembled WGS sequence"/>
</dbReference>
<dbReference type="GO" id="GO:0034361">
    <property type="term" value="C:very-low-density lipoprotein particle"/>
    <property type="evidence" value="ECO:0007669"/>
    <property type="project" value="TreeGrafter"/>
</dbReference>
<dbReference type="GO" id="GO:0042627">
    <property type="term" value="C:chylomicron"/>
    <property type="evidence" value="ECO:0007669"/>
    <property type="project" value="TreeGrafter"/>
</dbReference>
<dbReference type="Ensembl" id="ENSSANT00000025347.1">
    <property type="protein sequence ID" value="ENSSANP00000023794.1"/>
    <property type="gene ID" value="ENSSANG00000012248.1"/>
</dbReference>
<dbReference type="GO" id="GO:0033700">
    <property type="term" value="P:phospholipid efflux"/>
    <property type="evidence" value="ECO:0007669"/>
    <property type="project" value="TreeGrafter"/>
</dbReference>
<dbReference type="GO" id="GO:0034362">
    <property type="term" value="C:low-density lipoprotein particle"/>
    <property type="evidence" value="ECO:0007669"/>
    <property type="project" value="TreeGrafter"/>
</dbReference>
<evidence type="ECO:0000256" key="3">
    <source>
        <dbReference type="ARBA" id="ARBA00022525"/>
    </source>
</evidence>
<dbReference type="GO" id="GO:0005543">
    <property type="term" value="F:phospholipid binding"/>
    <property type="evidence" value="ECO:0007669"/>
    <property type="project" value="TreeGrafter"/>
</dbReference>
<dbReference type="PANTHER" id="PTHR18976:SF28">
    <property type="entry name" value="APOLIPOPROTEIN A-IV-RELATED"/>
    <property type="match status" value="1"/>
</dbReference>
<dbReference type="InterPro" id="IPR000074">
    <property type="entry name" value="ApoA_E"/>
</dbReference>
<dbReference type="Gene3D" id="6.10.250.2890">
    <property type="match status" value="1"/>
</dbReference>
<dbReference type="PANTHER" id="PTHR18976">
    <property type="entry name" value="APOLIPOPROTEIN"/>
    <property type="match status" value="1"/>
</dbReference>
<reference evidence="5" key="1">
    <citation type="submission" date="2025-08" db="UniProtKB">
        <authorList>
            <consortium name="Ensembl"/>
        </authorList>
    </citation>
    <scope>IDENTIFICATION</scope>
</reference>
<dbReference type="GO" id="GO:0042157">
    <property type="term" value="P:lipoprotein metabolic process"/>
    <property type="evidence" value="ECO:0007669"/>
    <property type="project" value="InterPro"/>
</dbReference>
<sequence>HKIMSAFVIREMTNNKGLDSASSTVKADSAIHRAKLMYFLSVQHESAPVMTKQISSSFGSNNIFLLRERLEKDLNTIRDKLEPYADNLKSQIQQRVEELRTAMAPYADSLDSETLKATLLQKSEELRGNLEQSVKELQAQLEPYTAEIKDNVDQYLQEMQKTFVASPEDLQINNSLLTLLIMLCDEDLSGHLALYKCAKILQKNTSLHLEFYRFY</sequence>
<dbReference type="GO" id="GO:0060228">
    <property type="term" value="F:phosphatidylcholine-sterol O-acyltransferase activator activity"/>
    <property type="evidence" value="ECO:0007669"/>
    <property type="project" value="TreeGrafter"/>
</dbReference>
<keyword evidence="3" id="KW-0964">Secreted</keyword>
<dbReference type="GO" id="GO:0055090">
    <property type="term" value="P:acylglycerol homeostasis"/>
    <property type="evidence" value="ECO:0007669"/>
    <property type="project" value="TreeGrafter"/>
</dbReference>
<dbReference type="GO" id="GO:1903561">
    <property type="term" value="C:extracellular vesicle"/>
    <property type="evidence" value="ECO:0007669"/>
    <property type="project" value="TreeGrafter"/>
</dbReference>
<reference evidence="5" key="2">
    <citation type="submission" date="2025-09" db="UniProtKB">
        <authorList>
            <consortium name="Ensembl"/>
        </authorList>
    </citation>
    <scope>IDENTIFICATION</scope>
</reference>
<evidence type="ECO:0000313" key="5">
    <source>
        <dbReference type="Ensembl" id="ENSSANP00000023794.1"/>
    </source>
</evidence>
<dbReference type="InterPro" id="IPR050163">
    <property type="entry name" value="Apolipoprotein_A1/A4/E"/>
</dbReference>
<keyword evidence="4" id="KW-0175">Coiled coil</keyword>
<dbReference type="GO" id="GO:0008203">
    <property type="term" value="P:cholesterol metabolic process"/>
    <property type="evidence" value="ECO:0007669"/>
    <property type="project" value="TreeGrafter"/>
</dbReference>
<feature type="coiled-coil region" evidence="4">
    <location>
        <begin position="116"/>
        <end position="147"/>
    </location>
</feature>
<dbReference type="Pfam" id="PF01442">
    <property type="entry name" value="Apolipoprotein"/>
    <property type="match status" value="1"/>
</dbReference>
<organism evidence="5 6">
    <name type="scientific">Sinocyclocheilus anshuiensis</name>
    <dbReference type="NCBI Taxonomy" id="1608454"/>
    <lineage>
        <taxon>Eukaryota</taxon>
        <taxon>Metazoa</taxon>
        <taxon>Chordata</taxon>
        <taxon>Craniata</taxon>
        <taxon>Vertebrata</taxon>
        <taxon>Euteleostomi</taxon>
        <taxon>Actinopterygii</taxon>
        <taxon>Neopterygii</taxon>
        <taxon>Teleostei</taxon>
        <taxon>Ostariophysi</taxon>
        <taxon>Cypriniformes</taxon>
        <taxon>Cyprinidae</taxon>
        <taxon>Cyprininae</taxon>
        <taxon>Sinocyclocheilus</taxon>
    </lineage>
</organism>
<proteinExistence type="inferred from homology"/>
<accession>A0A671LTT2</accession>
<dbReference type="SUPFAM" id="SSF58113">
    <property type="entry name" value="Apolipoprotein A-I"/>
    <property type="match status" value="1"/>
</dbReference>
<evidence type="ECO:0000256" key="4">
    <source>
        <dbReference type="SAM" id="Coils"/>
    </source>
</evidence>
<protein>
    <recommendedName>
        <fullName evidence="7">Apolipoprotein A-IV a</fullName>
    </recommendedName>
</protein>
<name>A0A671LTT2_9TELE</name>
<dbReference type="AlphaFoldDB" id="A0A671LTT2"/>
<dbReference type="Gene3D" id="1.20.120.20">
    <property type="entry name" value="Apolipoprotein"/>
    <property type="match status" value="1"/>
</dbReference>
<dbReference type="GO" id="GO:0034364">
    <property type="term" value="C:high-density lipoprotein particle"/>
    <property type="evidence" value="ECO:0007669"/>
    <property type="project" value="TreeGrafter"/>
</dbReference>
<dbReference type="GO" id="GO:0033344">
    <property type="term" value="P:cholesterol efflux"/>
    <property type="evidence" value="ECO:0007669"/>
    <property type="project" value="TreeGrafter"/>
</dbReference>
<dbReference type="GO" id="GO:0120020">
    <property type="term" value="F:cholesterol transfer activity"/>
    <property type="evidence" value="ECO:0007669"/>
    <property type="project" value="TreeGrafter"/>
</dbReference>
<evidence type="ECO:0000313" key="6">
    <source>
        <dbReference type="Proteomes" id="UP000472260"/>
    </source>
</evidence>
<evidence type="ECO:0000256" key="2">
    <source>
        <dbReference type="ARBA" id="ARBA00008788"/>
    </source>
</evidence>
<keyword evidence="6" id="KW-1185">Reference proteome</keyword>
<evidence type="ECO:0008006" key="7">
    <source>
        <dbReference type="Google" id="ProtNLM"/>
    </source>
</evidence>
<evidence type="ECO:0000256" key="1">
    <source>
        <dbReference type="ARBA" id="ARBA00004613"/>
    </source>
</evidence>
<comment type="similarity">
    <text evidence="2">Belongs to the apolipoprotein A1/A4/E family.</text>
</comment>